<gene>
    <name evidence="1" type="ORF">FF38_06681</name>
</gene>
<protein>
    <submittedName>
        <fullName evidence="1">Uncharacterized protein</fullName>
    </submittedName>
</protein>
<dbReference type="EMBL" id="JRES01001007">
    <property type="protein sequence ID" value="KNC26186.1"/>
    <property type="molecule type" value="Genomic_DNA"/>
</dbReference>
<comment type="caution">
    <text evidence="1">The sequence shown here is derived from an EMBL/GenBank/DDBJ whole genome shotgun (WGS) entry which is preliminary data.</text>
</comment>
<proteinExistence type="predicted"/>
<keyword evidence="2" id="KW-1185">Reference proteome</keyword>
<accession>A0A0L0C1N8</accession>
<dbReference type="Proteomes" id="UP000037069">
    <property type="component" value="Unassembled WGS sequence"/>
</dbReference>
<sequence length="93" mass="10556">MVKDIIAKAKKKTNERFVKLLISSFNAKLFLIKYPRKTIAANFDGNVEVSVDSLHCNSQLANVFFVLEIMQSSAINLYLKETLLTLIPLTKDH</sequence>
<dbReference type="AlphaFoldDB" id="A0A0L0C1N8"/>
<reference evidence="1 2" key="1">
    <citation type="journal article" date="2015" name="Nat. Commun.">
        <title>Lucilia cuprina genome unlocks parasitic fly biology to underpin future interventions.</title>
        <authorList>
            <person name="Anstead C.A."/>
            <person name="Korhonen P.K."/>
            <person name="Young N.D."/>
            <person name="Hall R.S."/>
            <person name="Jex A.R."/>
            <person name="Murali S.C."/>
            <person name="Hughes D.S."/>
            <person name="Lee S.F."/>
            <person name="Perry T."/>
            <person name="Stroehlein A.J."/>
            <person name="Ansell B.R."/>
            <person name="Breugelmans B."/>
            <person name="Hofmann A."/>
            <person name="Qu J."/>
            <person name="Dugan S."/>
            <person name="Lee S.L."/>
            <person name="Chao H."/>
            <person name="Dinh H."/>
            <person name="Han Y."/>
            <person name="Doddapaneni H.V."/>
            <person name="Worley K.C."/>
            <person name="Muzny D.M."/>
            <person name="Ioannidis P."/>
            <person name="Waterhouse R.M."/>
            <person name="Zdobnov E.M."/>
            <person name="James P.J."/>
            <person name="Bagnall N.H."/>
            <person name="Kotze A.C."/>
            <person name="Gibbs R.A."/>
            <person name="Richards S."/>
            <person name="Batterham P."/>
            <person name="Gasser R.B."/>
        </authorList>
    </citation>
    <scope>NUCLEOTIDE SEQUENCE [LARGE SCALE GENOMIC DNA]</scope>
    <source>
        <strain evidence="1 2">LS</strain>
        <tissue evidence="1">Full body</tissue>
    </source>
</reference>
<evidence type="ECO:0000313" key="1">
    <source>
        <dbReference type="EMBL" id="KNC26186.1"/>
    </source>
</evidence>
<evidence type="ECO:0000313" key="2">
    <source>
        <dbReference type="Proteomes" id="UP000037069"/>
    </source>
</evidence>
<organism evidence="1 2">
    <name type="scientific">Lucilia cuprina</name>
    <name type="common">Green bottle fly</name>
    <name type="synonym">Australian sheep blowfly</name>
    <dbReference type="NCBI Taxonomy" id="7375"/>
    <lineage>
        <taxon>Eukaryota</taxon>
        <taxon>Metazoa</taxon>
        <taxon>Ecdysozoa</taxon>
        <taxon>Arthropoda</taxon>
        <taxon>Hexapoda</taxon>
        <taxon>Insecta</taxon>
        <taxon>Pterygota</taxon>
        <taxon>Neoptera</taxon>
        <taxon>Endopterygota</taxon>
        <taxon>Diptera</taxon>
        <taxon>Brachycera</taxon>
        <taxon>Muscomorpha</taxon>
        <taxon>Oestroidea</taxon>
        <taxon>Calliphoridae</taxon>
        <taxon>Luciliinae</taxon>
        <taxon>Lucilia</taxon>
    </lineage>
</organism>
<name>A0A0L0C1N8_LUCCU</name>